<dbReference type="EMBL" id="CAMPGE010006870">
    <property type="protein sequence ID" value="CAI2365775.1"/>
    <property type="molecule type" value="Genomic_DNA"/>
</dbReference>
<dbReference type="Proteomes" id="UP001295684">
    <property type="component" value="Unassembled WGS sequence"/>
</dbReference>
<evidence type="ECO:0000256" key="1">
    <source>
        <dbReference type="SAM" id="MobiDB-lite"/>
    </source>
</evidence>
<dbReference type="AlphaFoldDB" id="A0AAD1UAX1"/>
<organism evidence="2 3">
    <name type="scientific">Euplotes crassus</name>
    <dbReference type="NCBI Taxonomy" id="5936"/>
    <lineage>
        <taxon>Eukaryota</taxon>
        <taxon>Sar</taxon>
        <taxon>Alveolata</taxon>
        <taxon>Ciliophora</taxon>
        <taxon>Intramacronucleata</taxon>
        <taxon>Spirotrichea</taxon>
        <taxon>Hypotrichia</taxon>
        <taxon>Euplotida</taxon>
        <taxon>Euplotidae</taxon>
        <taxon>Moneuplotes</taxon>
    </lineage>
</organism>
<proteinExistence type="predicted"/>
<reference evidence="2" key="1">
    <citation type="submission" date="2023-07" db="EMBL/GenBank/DDBJ databases">
        <authorList>
            <consortium name="AG Swart"/>
            <person name="Singh M."/>
            <person name="Singh A."/>
            <person name="Seah K."/>
            <person name="Emmerich C."/>
        </authorList>
    </citation>
    <scope>NUCLEOTIDE SEQUENCE</scope>
    <source>
        <strain evidence="2">DP1</strain>
    </source>
</reference>
<evidence type="ECO:0000313" key="3">
    <source>
        <dbReference type="Proteomes" id="UP001295684"/>
    </source>
</evidence>
<accession>A0AAD1UAX1</accession>
<sequence length="444" mass="51772">MKPNYQNYYNQVRRISPEHYPKEICAGGYRFKVTPKPVSTIERAFLKSPASLGENTEEITHILPAGFSPMKPPRPNKIKIFKKNAIKPQKDLKIRLATDEPPSMMAGVLEPHAPRTIAKKVHKPLINLGEMNRETAKMYYGYMKIKKHKIKHKKSKSIESGYSYTFLRKKPKKKINYLSPSQVLLKNQDANVDEIIHMTKITAERIRKNKKNNFGIPKNVNWQKVFSNGNESYEGNVMRRNKSEQSHKFDMDLFFNDLKWQNLSKKSKKNIPLPTFNNSGRSPQIMERDQVNNRLSQHRNSPVKMVSRSYLDQEDSQILNIQHEELSSTIRKKDTPSHKTLSLHEDSDSEEQTKKKLQDRIKFLENELQKGSHQLQYKLPEKLKEQIKAKANRKQPPYMSKKGAGRSLKPPLSKFKKQTTKYNQKRTLYMNNMDISVSFDCDAQ</sequence>
<name>A0AAD1UAX1_EUPCR</name>
<comment type="caution">
    <text evidence="2">The sequence shown here is derived from an EMBL/GenBank/DDBJ whole genome shotgun (WGS) entry which is preliminary data.</text>
</comment>
<gene>
    <name evidence="2" type="ORF">ECRASSUSDP1_LOCUS7064</name>
</gene>
<protein>
    <submittedName>
        <fullName evidence="2">Uncharacterized protein</fullName>
    </submittedName>
</protein>
<feature type="region of interest" description="Disordered" evidence="1">
    <location>
        <begin position="389"/>
        <end position="421"/>
    </location>
</feature>
<feature type="region of interest" description="Disordered" evidence="1">
    <location>
        <begin position="328"/>
        <end position="356"/>
    </location>
</feature>
<evidence type="ECO:0000313" key="2">
    <source>
        <dbReference type="EMBL" id="CAI2365775.1"/>
    </source>
</evidence>
<keyword evidence="3" id="KW-1185">Reference proteome</keyword>